<feature type="chain" id="PRO_5043660930" evidence="1">
    <location>
        <begin position="23"/>
        <end position="502"/>
    </location>
</feature>
<accession>A0AAU7CMV6</accession>
<dbReference type="InterPro" id="IPR012669">
    <property type="entry name" value="Pectate_lyase"/>
</dbReference>
<dbReference type="RefSeq" id="WP_406698822.1">
    <property type="nucleotide sequence ID" value="NZ_CP155447.1"/>
</dbReference>
<evidence type="ECO:0000256" key="1">
    <source>
        <dbReference type="SAM" id="SignalP"/>
    </source>
</evidence>
<sequence>MKMPCGIIVAFTLAGSSTLALGFDDRPAPPGDGQSYEVLRGEVTRAMRLAASFYRHKVASHGGYVYHYSVDLGQRWGEGKATIDQIWVQPPGTPTVGLTYLKAYEATGDQFYLDAAKEAGEALRYGQLVSGGWTNSIDFDPKGEKVARYRTSRGRSRGANNSTLDDGISQAAIRFMMRLDQTLGSTDKAIHESAQVAISALLKAQFPNGGFPQVWTGPVPSRPVLKASYPEIDWRTEGKIKDYWNKYTLNDGLAGTVTETLSNAFELTQDVRYKAALSRLGNFLILAQMPEPQPAWAQQYGDDMRPIWARRFEPAAVTGGESQDVLETLLRIFQLTGEAKYLEPIPRALAYLQRSLLPDGRLARYYELQTNKPLYMIRRGKDYTLTYDDSDLPAHYGWKVDSRLAAIEARYKTLKAGGREPTTARSVADLEREVRQIIMDLDDQGRWVSRYAGEPLVGQPKFAPGSLYLSSTLFSRNLETLSQYLAATQPRNPAAGGQGKTH</sequence>
<keyword evidence="1" id="KW-0732">Signal</keyword>
<gene>
    <name evidence="2" type="ORF">V5E97_08050</name>
</gene>
<dbReference type="Pfam" id="PF09492">
    <property type="entry name" value="Pec_lyase"/>
    <property type="match status" value="1"/>
</dbReference>
<feature type="signal peptide" evidence="1">
    <location>
        <begin position="1"/>
        <end position="22"/>
    </location>
</feature>
<protein>
    <submittedName>
        <fullName evidence="2">Pectate lyase</fullName>
    </submittedName>
</protein>
<reference evidence="2" key="1">
    <citation type="submission" date="2024-05" db="EMBL/GenBank/DDBJ databases">
        <title>Planctomycetes of the genus Singulisphaera possess chitinolytic capabilities.</title>
        <authorList>
            <person name="Ivanova A."/>
        </authorList>
    </citation>
    <scope>NUCLEOTIDE SEQUENCE</scope>
    <source>
        <strain evidence="2">Ch08T</strain>
    </source>
</reference>
<dbReference type="Gene3D" id="1.50.10.20">
    <property type="match status" value="1"/>
</dbReference>
<dbReference type="EMBL" id="CP155447">
    <property type="protein sequence ID" value="XBH05971.1"/>
    <property type="molecule type" value="Genomic_DNA"/>
</dbReference>
<dbReference type="SUPFAM" id="SSF81853">
    <property type="entry name" value="Family 10 polysaccharide lyase"/>
    <property type="match status" value="1"/>
</dbReference>
<dbReference type="GO" id="GO:0016829">
    <property type="term" value="F:lyase activity"/>
    <property type="evidence" value="ECO:0007669"/>
    <property type="project" value="UniProtKB-KW"/>
</dbReference>
<evidence type="ECO:0000313" key="2">
    <source>
        <dbReference type="EMBL" id="XBH05971.1"/>
    </source>
</evidence>
<organism evidence="2">
    <name type="scientific">Singulisphaera sp. Ch08</name>
    <dbReference type="NCBI Taxonomy" id="3120278"/>
    <lineage>
        <taxon>Bacteria</taxon>
        <taxon>Pseudomonadati</taxon>
        <taxon>Planctomycetota</taxon>
        <taxon>Planctomycetia</taxon>
        <taxon>Isosphaerales</taxon>
        <taxon>Isosphaeraceae</taxon>
        <taxon>Singulisphaera</taxon>
    </lineage>
</organism>
<name>A0AAU7CMV6_9BACT</name>
<proteinExistence type="predicted"/>
<keyword evidence="2" id="KW-0456">Lyase</keyword>
<dbReference type="AlphaFoldDB" id="A0AAU7CMV6"/>